<sequence>MLRQILPSLLAGAGVTLQVFFLTLMLSLPLACLLQALQQFSGRALKPLFRGYITLMRGTPLLLQLMFIFFGMPYLGLTLSREMSIYIAFTLNYTAYFIEILRGALSAVDPGQAEAGKMLGFSRRYIYFRIQLPQALRTAMPSIGNEVLNLVKDTSLIYVLGASELLKAGRSAVNTYATALPFVFVGILYLAMCGGFSWILGRIEKRISYY</sequence>
<evidence type="ECO:0000256" key="8">
    <source>
        <dbReference type="RuleBase" id="RU363032"/>
    </source>
</evidence>
<proteinExistence type="inferred from homology"/>
<comment type="subcellular location">
    <subcellularLocation>
        <location evidence="1 8">Cell membrane</location>
        <topology evidence="1 8">Multi-pass membrane protein</topology>
    </subcellularLocation>
</comment>
<dbReference type="GeneID" id="83014218"/>
<dbReference type="Proteomes" id="UP000284178">
    <property type="component" value="Unassembled WGS sequence"/>
</dbReference>
<dbReference type="PANTHER" id="PTHR30614:SF0">
    <property type="entry name" value="L-CYSTINE TRANSPORT SYSTEM PERMEASE PROTEIN TCYL"/>
    <property type="match status" value="1"/>
</dbReference>
<organism evidence="10 11">
    <name type="scientific">Holdemania filiformis</name>
    <dbReference type="NCBI Taxonomy" id="61171"/>
    <lineage>
        <taxon>Bacteria</taxon>
        <taxon>Bacillati</taxon>
        <taxon>Bacillota</taxon>
        <taxon>Erysipelotrichia</taxon>
        <taxon>Erysipelotrichales</taxon>
        <taxon>Erysipelotrichaceae</taxon>
        <taxon>Holdemania</taxon>
    </lineage>
</organism>
<keyword evidence="4 8" id="KW-0812">Transmembrane</keyword>
<dbReference type="GO" id="GO:0022857">
    <property type="term" value="F:transmembrane transporter activity"/>
    <property type="evidence" value="ECO:0007669"/>
    <property type="project" value="InterPro"/>
</dbReference>
<keyword evidence="3" id="KW-1003">Cell membrane</keyword>
<dbReference type="CDD" id="cd06261">
    <property type="entry name" value="TM_PBP2"/>
    <property type="match status" value="1"/>
</dbReference>
<evidence type="ECO:0000256" key="4">
    <source>
        <dbReference type="ARBA" id="ARBA00022692"/>
    </source>
</evidence>
<reference evidence="10 11" key="1">
    <citation type="submission" date="2018-08" db="EMBL/GenBank/DDBJ databases">
        <title>A genome reference for cultivated species of the human gut microbiota.</title>
        <authorList>
            <person name="Zou Y."/>
            <person name="Xue W."/>
            <person name="Luo G."/>
        </authorList>
    </citation>
    <scope>NUCLEOTIDE SEQUENCE [LARGE SCALE GENOMIC DNA]</scope>
    <source>
        <strain evidence="10 11">AF24-29</strain>
    </source>
</reference>
<dbReference type="GO" id="GO:0006865">
    <property type="term" value="P:amino acid transport"/>
    <property type="evidence" value="ECO:0007669"/>
    <property type="project" value="UniProtKB-KW"/>
</dbReference>
<dbReference type="PANTHER" id="PTHR30614">
    <property type="entry name" value="MEMBRANE COMPONENT OF AMINO ACID ABC TRANSPORTER"/>
    <property type="match status" value="1"/>
</dbReference>
<dbReference type="Gene3D" id="1.10.3720.10">
    <property type="entry name" value="MetI-like"/>
    <property type="match status" value="1"/>
</dbReference>
<dbReference type="PROSITE" id="PS50928">
    <property type="entry name" value="ABC_TM1"/>
    <property type="match status" value="1"/>
</dbReference>
<dbReference type="InterPro" id="IPR000515">
    <property type="entry name" value="MetI-like"/>
</dbReference>
<keyword evidence="2 8" id="KW-0813">Transport</keyword>
<dbReference type="Pfam" id="PF00528">
    <property type="entry name" value="BPD_transp_1"/>
    <property type="match status" value="1"/>
</dbReference>
<accession>A0A412G5E1</accession>
<dbReference type="EMBL" id="QRUP01000002">
    <property type="protein sequence ID" value="RGR76184.1"/>
    <property type="molecule type" value="Genomic_DNA"/>
</dbReference>
<feature type="transmembrane region" description="Helical" evidence="8">
    <location>
        <begin position="60"/>
        <end position="77"/>
    </location>
</feature>
<evidence type="ECO:0000256" key="2">
    <source>
        <dbReference type="ARBA" id="ARBA00022448"/>
    </source>
</evidence>
<dbReference type="InterPro" id="IPR010065">
    <property type="entry name" value="AA_ABC_transptr_permease_3TM"/>
</dbReference>
<evidence type="ECO:0000256" key="6">
    <source>
        <dbReference type="ARBA" id="ARBA00022989"/>
    </source>
</evidence>
<dbReference type="AlphaFoldDB" id="A0A412G5E1"/>
<protein>
    <submittedName>
        <fullName evidence="10">Amino acid ABC transporter permease</fullName>
    </submittedName>
</protein>
<dbReference type="InterPro" id="IPR043429">
    <property type="entry name" value="ArtM/GltK/GlnP/TcyL/YhdX-like"/>
</dbReference>
<evidence type="ECO:0000313" key="10">
    <source>
        <dbReference type="EMBL" id="RGR76184.1"/>
    </source>
</evidence>
<dbReference type="InterPro" id="IPR035906">
    <property type="entry name" value="MetI-like_sf"/>
</dbReference>
<evidence type="ECO:0000256" key="5">
    <source>
        <dbReference type="ARBA" id="ARBA00022970"/>
    </source>
</evidence>
<evidence type="ECO:0000256" key="7">
    <source>
        <dbReference type="ARBA" id="ARBA00023136"/>
    </source>
</evidence>
<evidence type="ECO:0000256" key="1">
    <source>
        <dbReference type="ARBA" id="ARBA00004651"/>
    </source>
</evidence>
<dbReference type="NCBIfam" id="TIGR01726">
    <property type="entry name" value="HEQRo_perm_3TM"/>
    <property type="match status" value="1"/>
</dbReference>
<keyword evidence="11" id="KW-1185">Reference proteome</keyword>
<gene>
    <name evidence="10" type="ORF">DWY25_02185</name>
</gene>
<evidence type="ECO:0000313" key="11">
    <source>
        <dbReference type="Proteomes" id="UP000284178"/>
    </source>
</evidence>
<keyword evidence="6 8" id="KW-1133">Transmembrane helix</keyword>
<feature type="transmembrane region" description="Helical" evidence="8">
    <location>
        <begin position="179"/>
        <end position="200"/>
    </location>
</feature>
<comment type="caution">
    <text evidence="10">The sequence shown here is derived from an EMBL/GenBank/DDBJ whole genome shotgun (WGS) entry which is preliminary data.</text>
</comment>
<comment type="similarity">
    <text evidence="8">Belongs to the binding-protein-dependent transport system permease family.</text>
</comment>
<evidence type="ECO:0000259" key="9">
    <source>
        <dbReference type="PROSITE" id="PS50928"/>
    </source>
</evidence>
<name>A0A412G5E1_9FIRM</name>
<dbReference type="RefSeq" id="WP_117893097.1">
    <property type="nucleotide sequence ID" value="NZ_CABJCV010000002.1"/>
</dbReference>
<keyword evidence="5" id="KW-0029">Amino-acid transport</keyword>
<dbReference type="GO" id="GO:0043190">
    <property type="term" value="C:ATP-binding cassette (ABC) transporter complex"/>
    <property type="evidence" value="ECO:0007669"/>
    <property type="project" value="InterPro"/>
</dbReference>
<keyword evidence="7 8" id="KW-0472">Membrane</keyword>
<dbReference type="SUPFAM" id="SSF161098">
    <property type="entry name" value="MetI-like"/>
    <property type="match status" value="1"/>
</dbReference>
<evidence type="ECO:0000256" key="3">
    <source>
        <dbReference type="ARBA" id="ARBA00022475"/>
    </source>
</evidence>
<feature type="domain" description="ABC transmembrane type-1" evidence="9">
    <location>
        <begin position="9"/>
        <end position="193"/>
    </location>
</feature>